<dbReference type="AlphaFoldDB" id="A0A0A9FS41"/>
<reference evidence="1" key="2">
    <citation type="journal article" date="2015" name="Data Brief">
        <title>Shoot transcriptome of the giant reed, Arundo donax.</title>
        <authorList>
            <person name="Barrero R.A."/>
            <person name="Guerrero F.D."/>
            <person name="Moolhuijzen P."/>
            <person name="Goolsby J.A."/>
            <person name="Tidwell J."/>
            <person name="Bellgard S.E."/>
            <person name="Bellgard M.I."/>
        </authorList>
    </citation>
    <scope>NUCLEOTIDE SEQUENCE</scope>
    <source>
        <tissue evidence="1">Shoot tissue taken approximately 20 cm above the soil surface</tissue>
    </source>
</reference>
<dbReference type="EMBL" id="GBRH01184775">
    <property type="protein sequence ID" value="JAE13121.1"/>
    <property type="molecule type" value="Transcribed_RNA"/>
</dbReference>
<protein>
    <submittedName>
        <fullName evidence="1">Uncharacterized protein</fullName>
    </submittedName>
</protein>
<evidence type="ECO:0000313" key="1">
    <source>
        <dbReference type="EMBL" id="JAE13121.1"/>
    </source>
</evidence>
<sequence>MPKPSQPVLDKFFFSIGATSSLSRISSFRTRSLLVCPQVQRNIRISATLNC</sequence>
<organism evidence="1">
    <name type="scientific">Arundo donax</name>
    <name type="common">Giant reed</name>
    <name type="synonym">Donax arundinaceus</name>
    <dbReference type="NCBI Taxonomy" id="35708"/>
    <lineage>
        <taxon>Eukaryota</taxon>
        <taxon>Viridiplantae</taxon>
        <taxon>Streptophyta</taxon>
        <taxon>Embryophyta</taxon>
        <taxon>Tracheophyta</taxon>
        <taxon>Spermatophyta</taxon>
        <taxon>Magnoliopsida</taxon>
        <taxon>Liliopsida</taxon>
        <taxon>Poales</taxon>
        <taxon>Poaceae</taxon>
        <taxon>PACMAD clade</taxon>
        <taxon>Arundinoideae</taxon>
        <taxon>Arundineae</taxon>
        <taxon>Arundo</taxon>
    </lineage>
</organism>
<proteinExistence type="predicted"/>
<reference evidence="1" key="1">
    <citation type="submission" date="2014-09" db="EMBL/GenBank/DDBJ databases">
        <authorList>
            <person name="Magalhaes I.L.F."/>
            <person name="Oliveira U."/>
            <person name="Santos F.R."/>
            <person name="Vidigal T.H.D.A."/>
            <person name="Brescovit A.D."/>
            <person name="Santos A.J."/>
        </authorList>
    </citation>
    <scope>NUCLEOTIDE SEQUENCE</scope>
    <source>
        <tissue evidence="1">Shoot tissue taken approximately 20 cm above the soil surface</tissue>
    </source>
</reference>
<name>A0A0A9FS41_ARUDO</name>
<accession>A0A0A9FS41</accession>